<organism evidence="2 3">
    <name type="scientific">Anas platyrhynchos</name>
    <name type="common">Mallard</name>
    <name type="synonym">Anas boschas</name>
    <dbReference type="NCBI Taxonomy" id="8839"/>
    <lineage>
        <taxon>Eukaryota</taxon>
        <taxon>Metazoa</taxon>
        <taxon>Chordata</taxon>
        <taxon>Craniata</taxon>
        <taxon>Vertebrata</taxon>
        <taxon>Euteleostomi</taxon>
        <taxon>Archelosauria</taxon>
        <taxon>Archosauria</taxon>
        <taxon>Dinosauria</taxon>
        <taxon>Saurischia</taxon>
        <taxon>Theropoda</taxon>
        <taxon>Coelurosauria</taxon>
        <taxon>Aves</taxon>
        <taxon>Neognathae</taxon>
        <taxon>Galloanserae</taxon>
        <taxon>Anseriformes</taxon>
        <taxon>Anatidae</taxon>
        <taxon>Anatinae</taxon>
        <taxon>Anas</taxon>
    </lineage>
</organism>
<evidence type="ECO:0000256" key="1">
    <source>
        <dbReference type="SAM" id="MobiDB-lite"/>
    </source>
</evidence>
<protein>
    <submittedName>
        <fullName evidence="2">Uncharacterized protein</fullName>
    </submittedName>
</protein>
<evidence type="ECO:0000313" key="3">
    <source>
        <dbReference type="Proteomes" id="UP000296049"/>
    </source>
</evidence>
<proteinExistence type="predicted"/>
<feature type="compositionally biased region" description="Polar residues" evidence="1">
    <location>
        <begin position="232"/>
        <end position="241"/>
    </location>
</feature>
<accession>R0JHR7</accession>
<dbReference type="EMBL" id="KB743948">
    <property type="protein sequence ID" value="EOA96526.1"/>
    <property type="molecule type" value="Genomic_DNA"/>
</dbReference>
<keyword evidence="3" id="KW-1185">Reference proteome</keyword>
<sequence>MSVQEHPAGRFACAEMAGSSKRSKQYDFEKPETFSTPSGGIRGQDVRRAVYSWGSIGCCQMLPGEATMLLQTVFGYLFALPVPGAALSQSAWGGSILSTRPKVRCSVQSTEQSCPVLTGHAHRAPISSSVSHDAQIPDNLSADLFQELNVAYPESGCFSLAGLGEPSGLGWDLNFVAEQLVSACQFEVYKAVETQAYPPPQSSWFQGEGIVPRSPTSAALVGIIQEARTRETSSSLNQATSPIPGGGYQDAGTSTK</sequence>
<gene>
    <name evidence="2" type="ORF">Anapl_11230</name>
</gene>
<name>R0JHR7_ANAPL</name>
<feature type="region of interest" description="Disordered" evidence="1">
    <location>
        <begin position="229"/>
        <end position="256"/>
    </location>
</feature>
<evidence type="ECO:0000313" key="2">
    <source>
        <dbReference type="EMBL" id="EOA96526.1"/>
    </source>
</evidence>
<reference evidence="3" key="1">
    <citation type="journal article" date="2013" name="Nat. Genet.">
        <title>The duck genome and transcriptome provide insight into an avian influenza virus reservoir species.</title>
        <authorList>
            <person name="Huang Y."/>
            <person name="Li Y."/>
            <person name="Burt D.W."/>
            <person name="Chen H."/>
            <person name="Zhang Y."/>
            <person name="Qian W."/>
            <person name="Kim H."/>
            <person name="Gan S."/>
            <person name="Zhao Y."/>
            <person name="Li J."/>
            <person name="Yi K."/>
            <person name="Feng H."/>
            <person name="Zhu P."/>
            <person name="Li B."/>
            <person name="Liu Q."/>
            <person name="Fairley S."/>
            <person name="Magor K.E."/>
            <person name="Du Z."/>
            <person name="Hu X."/>
            <person name="Goodman L."/>
            <person name="Tafer H."/>
            <person name="Vignal A."/>
            <person name="Lee T."/>
            <person name="Kim K.W."/>
            <person name="Sheng Z."/>
            <person name="An Y."/>
            <person name="Searle S."/>
            <person name="Herrero J."/>
            <person name="Groenen M.A."/>
            <person name="Crooijmans R.P."/>
            <person name="Faraut T."/>
            <person name="Cai Q."/>
            <person name="Webster R.G."/>
            <person name="Aldridge J.R."/>
            <person name="Warren W.C."/>
            <person name="Bartschat S."/>
            <person name="Kehr S."/>
            <person name="Marz M."/>
            <person name="Stadler P.F."/>
            <person name="Smith J."/>
            <person name="Kraus R.H."/>
            <person name="Zhao Y."/>
            <person name="Ren L."/>
            <person name="Fei J."/>
            <person name="Morisson M."/>
            <person name="Kaiser P."/>
            <person name="Griffin D.K."/>
            <person name="Rao M."/>
            <person name="Pitel F."/>
            <person name="Wang J."/>
            <person name="Li N."/>
        </authorList>
    </citation>
    <scope>NUCLEOTIDE SEQUENCE [LARGE SCALE GENOMIC DNA]</scope>
</reference>
<dbReference type="AlphaFoldDB" id="R0JHR7"/>
<dbReference type="Proteomes" id="UP000296049">
    <property type="component" value="Unassembled WGS sequence"/>
</dbReference>